<dbReference type="EMBL" id="VJMI01012741">
    <property type="protein sequence ID" value="KAF0749429.1"/>
    <property type="molecule type" value="Genomic_DNA"/>
</dbReference>
<accession>A0A6A4ZYK0</accession>
<sequence>MFGHGYAGELAKSGIPDFVDINSSFDDNELTKNAHFGFQTHLSLRCSYYTTPSEWKYVESDYKVYIASMLQLAGYTAEKVAAAVPVITSFEHILASSS</sequence>
<proteinExistence type="predicted"/>
<gene>
    <name evidence="1" type="ORF">AaE_007052</name>
</gene>
<dbReference type="Proteomes" id="UP000469452">
    <property type="component" value="Unassembled WGS sequence"/>
</dbReference>
<dbReference type="Gene3D" id="1.10.1380.10">
    <property type="entry name" value="Neutral endopeptidase , domain2"/>
    <property type="match status" value="1"/>
</dbReference>
<dbReference type="AlphaFoldDB" id="A0A6A4ZYK0"/>
<reference evidence="1 2" key="1">
    <citation type="submission" date="2019-06" db="EMBL/GenBank/DDBJ databases">
        <title>Genomics analysis of Aphanomyces spp. identifies a new class of oomycete effector associated with host adaptation.</title>
        <authorList>
            <person name="Gaulin E."/>
        </authorList>
    </citation>
    <scope>NUCLEOTIDE SEQUENCE [LARGE SCALE GENOMIC DNA]</scope>
    <source>
        <strain evidence="1 2">E</strain>
    </source>
</reference>
<comment type="caution">
    <text evidence="1">The sequence shown here is derived from an EMBL/GenBank/DDBJ whole genome shotgun (WGS) entry which is preliminary data.</text>
</comment>
<evidence type="ECO:0000313" key="1">
    <source>
        <dbReference type="EMBL" id="KAF0749429.1"/>
    </source>
</evidence>
<protein>
    <submittedName>
        <fullName evidence="1">Uncharacterized protein</fullName>
    </submittedName>
</protein>
<dbReference type="InterPro" id="IPR042089">
    <property type="entry name" value="Peptidase_M13_dom_2"/>
</dbReference>
<evidence type="ECO:0000313" key="2">
    <source>
        <dbReference type="Proteomes" id="UP000469452"/>
    </source>
</evidence>
<name>A0A6A4ZYK0_APHAT</name>
<organism evidence="1 2">
    <name type="scientific">Aphanomyces astaci</name>
    <name type="common">Crayfish plague agent</name>
    <dbReference type="NCBI Taxonomy" id="112090"/>
    <lineage>
        <taxon>Eukaryota</taxon>
        <taxon>Sar</taxon>
        <taxon>Stramenopiles</taxon>
        <taxon>Oomycota</taxon>
        <taxon>Saprolegniomycetes</taxon>
        <taxon>Saprolegniales</taxon>
        <taxon>Verrucalvaceae</taxon>
        <taxon>Aphanomyces</taxon>
    </lineage>
</organism>